<evidence type="ECO:0000259" key="8">
    <source>
        <dbReference type="PROSITE" id="PS52029"/>
    </source>
</evidence>
<dbReference type="InterPro" id="IPR005490">
    <property type="entry name" value="LD_TPept_cat_dom"/>
</dbReference>
<feature type="signal peptide" evidence="7">
    <location>
        <begin position="1"/>
        <end position="29"/>
    </location>
</feature>
<evidence type="ECO:0000256" key="7">
    <source>
        <dbReference type="SAM" id="SignalP"/>
    </source>
</evidence>
<proteinExistence type="predicted"/>
<keyword evidence="5 6" id="KW-0961">Cell wall biogenesis/degradation</keyword>
<protein>
    <submittedName>
        <fullName evidence="9">L,D-transpeptidase catalytic domain</fullName>
    </submittedName>
</protein>
<evidence type="ECO:0000256" key="4">
    <source>
        <dbReference type="ARBA" id="ARBA00022984"/>
    </source>
</evidence>
<dbReference type="UniPathway" id="UPA00219"/>
<dbReference type="PROSITE" id="PS51257">
    <property type="entry name" value="PROKAR_LIPOPROTEIN"/>
    <property type="match status" value="1"/>
</dbReference>
<evidence type="ECO:0000256" key="3">
    <source>
        <dbReference type="ARBA" id="ARBA00022960"/>
    </source>
</evidence>
<dbReference type="PANTHER" id="PTHR30582">
    <property type="entry name" value="L,D-TRANSPEPTIDASE"/>
    <property type="match status" value="1"/>
</dbReference>
<evidence type="ECO:0000313" key="9">
    <source>
        <dbReference type="EMBL" id="SDQ53387.1"/>
    </source>
</evidence>
<dbReference type="RefSeq" id="WP_093258018.1">
    <property type="nucleotide sequence ID" value="NZ_FNKK01000002.1"/>
</dbReference>
<dbReference type="GO" id="GO:0005576">
    <property type="term" value="C:extracellular region"/>
    <property type="evidence" value="ECO:0007669"/>
    <property type="project" value="TreeGrafter"/>
</dbReference>
<dbReference type="GO" id="GO:0008360">
    <property type="term" value="P:regulation of cell shape"/>
    <property type="evidence" value="ECO:0007669"/>
    <property type="project" value="UniProtKB-UniRule"/>
</dbReference>
<keyword evidence="3 6" id="KW-0133">Cell shape</keyword>
<dbReference type="Gene3D" id="2.40.440.10">
    <property type="entry name" value="L,D-transpeptidase catalytic domain-like"/>
    <property type="match status" value="1"/>
</dbReference>
<dbReference type="PROSITE" id="PS52029">
    <property type="entry name" value="LD_TPASE"/>
    <property type="match status" value="1"/>
</dbReference>
<dbReference type="SUPFAM" id="SSF141523">
    <property type="entry name" value="L,D-transpeptidase catalytic domain-like"/>
    <property type="match status" value="1"/>
</dbReference>
<keyword evidence="2" id="KW-0808">Transferase</keyword>
<keyword evidence="4 6" id="KW-0573">Peptidoglycan synthesis</keyword>
<comment type="pathway">
    <text evidence="1 6">Cell wall biogenesis; peptidoglycan biosynthesis.</text>
</comment>
<dbReference type="EMBL" id="FNKK01000002">
    <property type="protein sequence ID" value="SDQ53387.1"/>
    <property type="molecule type" value="Genomic_DNA"/>
</dbReference>
<dbReference type="PANTHER" id="PTHR30582:SF2">
    <property type="entry name" value="L,D-TRANSPEPTIDASE YCIB-RELATED"/>
    <property type="match status" value="1"/>
</dbReference>
<evidence type="ECO:0000256" key="5">
    <source>
        <dbReference type="ARBA" id="ARBA00023316"/>
    </source>
</evidence>
<evidence type="ECO:0000256" key="2">
    <source>
        <dbReference type="ARBA" id="ARBA00022679"/>
    </source>
</evidence>
<dbReference type="InterPro" id="IPR038063">
    <property type="entry name" value="Transpep_catalytic_dom"/>
</dbReference>
<feature type="active site" description="Proton donor/acceptor" evidence="6">
    <location>
        <position position="219"/>
    </location>
</feature>
<dbReference type="GO" id="GO:0071555">
    <property type="term" value="P:cell wall organization"/>
    <property type="evidence" value="ECO:0007669"/>
    <property type="project" value="UniProtKB-UniRule"/>
</dbReference>
<gene>
    <name evidence="9" type="ORF">SAMN04489764_1042</name>
</gene>
<organism evidence="9 10">
    <name type="scientific">Thermostaphylospora chromogena</name>
    <dbReference type="NCBI Taxonomy" id="35622"/>
    <lineage>
        <taxon>Bacteria</taxon>
        <taxon>Bacillati</taxon>
        <taxon>Actinomycetota</taxon>
        <taxon>Actinomycetes</taxon>
        <taxon>Streptosporangiales</taxon>
        <taxon>Thermomonosporaceae</taxon>
        <taxon>Thermostaphylospora</taxon>
    </lineage>
</organism>
<dbReference type="OrthoDB" id="5243103at2"/>
<name>A0A1H1BN67_9ACTN</name>
<keyword evidence="10" id="KW-1185">Reference proteome</keyword>
<feature type="domain" description="L,D-TPase catalytic" evidence="8">
    <location>
        <begin position="140"/>
        <end position="258"/>
    </location>
</feature>
<dbReference type="AlphaFoldDB" id="A0A1H1BN67"/>
<keyword evidence="7" id="KW-0732">Signal</keyword>
<evidence type="ECO:0000256" key="6">
    <source>
        <dbReference type="PROSITE-ProRule" id="PRU01373"/>
    </source>
</evidence>
<dbReference type="Pfam" id="PF03734">
    <property type="entry name" value="YkuD"/>
    <property type="match status" value="1"/>
</dbReference>
<dbReference type="CDD" id="cd16913">
    <property type="entry name" value="YkuD_like"/>
    <property type="match status" value="1"/>
</dbReference>
<feature type="active site" description="Nucleophile" evidence="6">
    <location>
        <position position="235"/>
    </location>
</feature>
<evidence type="ECO:0000313" key="10">
    <source>
        <dbReference type="Proteomes" id="UP000217103"/>
    </source>
</evidence>
<feature type="chain" id="PRO_5038683433" evidence="7">
    <location>
        <begin position="30"/>
        <end position="259"/>
    </location>
</feature>
<accession>A0A1H1BN67</accession>
<dbReference type="InterPro" id="IPR050979">
    <property type="entry name" value="LD-transpeptidase"/>
</dbReference>
<dbReference type="GO" id="GO:0016740">
    <property type="term" value="F:transferase activity"/>
    <property type="evidence" value="ECO:0007669"/>
    <property type="project" value="UniProtKB-KW"/>
</dbReference>
<dbReference type="GO" id="GO:0071972">
    <property type="term" value="F:peptidoglycan L,D-transpeptidase activity"/>
    <property type="evidence" value="ECO:0007669"/>
    <property type="project" value="TreeGrafter"/>
</dbReference>
<reference evidence="9 10" key="1">
    <citation type="submission" date="2016-10" db="EMBL/GenBank/DDBJ databases">
        <authorList>
            <person name="de Groot N.N."/>
        </authorList>
    </citation>
    <scope>NUCLEOTIDE SEQUENCE [LARGE SCALE GENOMIC DNA]</scope>
    <source>
        <strain evidence="9 10">DSM 43794</strain>
    </source>
</reference>
<dbReference type="STRING" id="35622.SAMN04489764_1042"/>
<evidence type="ECO:0000256" key="1">
    <source>
        <dbReference type="ARBA" id="ARBA00004752"/>
    </source>
</evidence>
<dbReference type="GO" id="GO:0018104">
    <property type="term" value="P:peptidoglycan-protein cross-linking"/>
    <property type="evidence" value="ECO:0007669"/>
    <property type="project" value="TreeGrafter"/>
</dbReference>
<sequence>MGHRAPTGTPHRGILVMLALLVLAAGSCASPAKGTDNTRKEALPEATTYTTVRDAPRDPDPFGEGTGVVVHPTVPQTVHARPGGHAVAKLPTRQLGTPTWVPVVETVPGWIRVLLPSRPNRATGWIRGDTGELRVARTPYLIKVETRARRLTVLKAGRVTGRWTVAVGAPKTPTPHGRTFLLALLAPSEDTHGSPVLPTGTHSATLDTFGGGPGTVAFHGWPDASVFGKAVSHGCVRVPDSAMRVLTRIPLGTVVIITR</sequence>
<dbReference type="Proteomes" id="UP000217103">
    <property type="component" value="Unassembled WGS sequence"/>
</dbReference>